<dbReference type="FunFam" id="3.40.30.10:FF:000044">
    <property type="entry name" value="Glutathione S-transferase GSTU6"/>
    <property type="match status" value="1"/>
</dbReference>
<evidence type="ECO:0000313" key="8">
    <source>
        <dbReference type="Proteomes" id="UP000324705"/>
    </source>
</evidence>
<evidence type="ECO:0000313" key="7">
    <source>
        <dbReference type="EMBL" id="VAI31964.1"/>
    </source>
</evidence>
<dbReference type="CDD" id="cd03058">
    <property type="entry name" value="GST_N_Tau"/>
    <property type="match status" value="1"/>
</dbReference>
<dbReference type="FunFam" id="1.20.1050.10:FF:000016">
    <property type="entry name" value="Glutathione S-transferase U9"/>
    <property type="match status" value="1"/>
</dbReference>
<name>A0A9R1AL90_TRITD</name>
<sequence length="282" mass="30209">MDPTTPAALRWRRSVSDAVDGVVSNLPAPEDKSKLPLVYGGSTKPAAAAAAMSEPVVVVGGWASPFVSRVCIALRLKGVEYEFLQEAVGRKSELLLRSNPVYKKMPVLLHGGRPVCESLVILQYVDEAFSAAGKPILPADPYHCAVHRFWAEYADSKLHSPLRTLRGMVGGDKAHAAEQVSAALRQLEEAFVECSCGKPYFGGDDVGFLDIVVGSYIGWFGAAERIAGLPVLDEVRTPRLAAWAVRFCAHEAVGDLVPDAARLVEFGEVLRAALAANASSRP</sequence>
<dbReference type="InterPro" id="IPR045073">
    <property type="entry name" value="Omega/Tau-like"/>
</dbReference>
<dbReference type="PROSITE" id="PS50404">
    <property type="entry name" value="GST_NTER"/>
    <property type="match status" value="1"/>
</dbReference>
<dbReference type="GO" id="GO:0004364">
    <property type="term" value="F:glutathione transferase activity"/>
    <property type="evidence" value="ECO:0007669"/>
    <property type="project" value="UniProtKB-EC"/>
</dbReference>
<dbReference type="InterPro" id="IPR036249">
    <property type="entry name" value="Thioredoxin-like_sf"/>
</dbReference>
<dbReference type="SUPFAM" id="SSF47616">
    <property type="entry name" value="GST C-terminal domain-like"/>
    <property type="match status" value="1"/>
</dbReference>
<dbReference type="InterPro" id="IPR036282">
    <property type="entry name" value="Glutathione-S-Trfase_C_sf"/>
</dbReference>
<comment type="catalytic activity">
    <reaction evidence="4">
        <text>RX + glutathione = an S-substituted glutathione + a halide anion + H(+)</text>
        <dbReference type="Rhea" id="RHEA:16437"/>
        <dbReference type="ChEBI" id="CHEBI:15378"/>
        <dbReference type="ChEBI" id="CHEBI:16042"/>
        <dbReference type="ChEBI" id="CHEBI:17792"/>
        <dbReference type="ChEBI" id="CHEBI:57925"/>
        <dbReference type="ChEBI" id="CHEBI:90779"/>
        <dbReference type="EC" id="2.5.1.18"/>
    </reaction>
</comment>
<dbReference type="Gene3D" id="3.40.30.10">
    <property type="entry name" value="Glutaredoxin"/>
    <property type="match status" value="1"/>
</dbReference>
<dbReference type="GO" id="GO:0005737">
    <property type="term" value="C:cytoplasm"/>
    <property type="evidence" value="ECO:0007669"/>
    <property type="project" value="TreeGrafter"/>
</dbReference>
<evidence type="ECO:0000256" key="2">
    <source>
        <dbReference type="ARBA" id="ARBA00022679"/>
    </source>
</evidence>
<dbReference type="SUPFAM" id="SSF52833">
    <property type="entry name" value="Thioredoxin-like"/>
    <property type="match status" value="1"/>
</dbReference>
<dbReference type="EMBL" id="LT934120">
    <property type="protein sequence ID" value="VAI31964.1"/>
    <property type="molecule type" value="Genomic_DNA"/>
</dbReference>
<dbReference type="SFLD" id="SFLDG00358">
    <property type="entry name" value="Main_(cytGST)"/>
    <property type="match status" value="1"/>
</dbReference>
<organism evidence="7 8">
    <name type="scientific">Triticum turgidum subsp. durum</name>
    <name type="common">Durum wheat</name>
    <name type="synonym">Triticum durum</name>
    <dbReference type="NCBI Taxonomy" id="4567"/>
    <lineage>
        <taxon>Eukaryota</taxon>
        <taxon>Viridiplantae</taxon>
        <taxon>Streptophyta</taxon>
        <taxon>Embryophyta</taxon>
        <taxon>Tracheophyta</taxon>
        <taxon>Spermatophyta</taxon>
        <taxon>Magnoliopsida</taxon>
        <taxon>Liliopsida</taxon>
        <taxon>Poales</taxon>
        <taxon>Poaceae</taxon>
        <taxon>BOP clade</taxon>
        <taxon>Pooideae</taxon>
        <taxon>Triticodae</taxon>
        <taxon>Triticeae</taxon>
        <taxon>Triticinae</taxon>
        <taxon>Triticum</taxon>
    </lineage>
</organism>
<proteinExistence type="inferred from homology"/>
<dbReference type="PROSITE" id="PS50405">
    <property type="entry name" value="GST_CTER"/>
    <property type="match status" value="1"/>
</dbReference>
<dbReference type="AlphaFoldDB" id="A0A9R1AL90"/>
<dbReference type="Gene3D" id="1.20.1050.10">
    <property type="match status" value="1"/>
</dbReference>
<dbReference type="Gramene" id="TRITD5Bv1G117750.1">
    <property type="protein sequence ID" value="TRITD5Bv1G117750.1"/>
    <property type="gene ID" value="TRITD5Bv1G117750"/>
</dbReference>
<dbReference type="OMA" id="YVGWFRA"/>
<dbReference type="SFLD" id="SFLDS00019">
    <property type="entry name" value="Glutathione_Transferase_(cytos"/>
    <property type="match status" value="1"/>
</dbReference>
<dbReference type="InterPro" id="IPR004045">
    <property type="entry name" value="Glutathione_S-Trfase_N"/>
</dbReference>
<dbReference type="InterPro" id="IPR040079">
    <property type="entry name" value="Glutathione_S-Trfase"/>
</dbReference>
<dbReference type="GO" id="GO:0006749">
    <property type="term" value="P:glutathione metabolic process"/>
    <property type="evidence" value="ECO:0007669"/>
    <property type="project" value="InterPro"/>
</dbReference>
<evidence type="ECO:0000256" key="3">
    <source>
        <dbReference type="ARBA" id="ARBA00025743"/>
    </source>
</evidence>
<dbReference type="GO" id="GO:0009407">
    <property type="term" value="P:toxin catabolic process"/>
    <property type="evidence" value="ECO:0007669"/>
    <property type="project" value="UniProtKB-ARBA"/>
</dbReference>
<evidence type="ECO:0000259" key="6">
    <source>
        <dbReference type="PROSITE" id="PS50405"/>
    </source>
</evidence>
<evidence type="ECO:0000256" key="1">
    <source>
        <dbReference type="ARBA" id="ARBA00012452"/>
    </source>
</evidence>
<protein>
    <recommendedName>
        <fullName evidence="1">glutathione transferase</fullName>
        <ecNumber evidence="1">2.5.1.18</ecNumber>
    </recommendedName>
</protein>
<dbReference type="EC" id="2.5.1.18" evidence="1"/>
<evidence type="ECO:0000256" key="4">
    <source>
        <dbReference type="ARBA" id="ARBA00047960"/>
    </source>
</evidence>
<evidence type="ECO:0000259" key="5">
    <source>
        <dbReference type="PROSITE" id="PS50404"/>
    </source>
</evidence>
<dbReference type="Pfam" id="PF02798">
    <property type="entry name" value="GST_N"/>
    <property type="match status" value="1"/>
</dbReference>
<keyword evidence="2" id="KW-0808">Transferase</keyword>
<dbReference type="InterPro" id="IPR010987">
    <property type="entry name" value="Glutathione-S-Trfase_C-like"/>
</dbReference>
<dbReference type="Proteomes" id="UP000324705">
    <property type="component" value="Chromosome 5B"/>
</dbReference>
<comment type="similarity">
    <text evidence="3">Belongs to the GST superfamily. Tau family.</text>
</comment>
<feature type="domain" description="GST N-terminal" evidence="5">
    <location>
        <begin position="54"/>
        <end position="133"/>
    </location>
</feature>
<feature type="domain" description="GST C-terminal" evidence="6">
    <location>
        <begin position="140"/>
        <end position="266"/>
    </location>
</feature>
<gene>
    <name evidence="7" type="ORF">TRITD_5Bv1G117750</name>
</gene>
<dbReference type="SFLD" id="SFLDG01152">
    <property type="entry name" value="Main.3:_Omega-_and_Tau-like"/>
    <property type="match status" value="1"/>
</dbReference>
<dbReference type="CDD" id="cd03185">
    <property type="entry name" value="GST_C_Tau"/>
    <property type="match status" value="1"/>
</dbReference>
<dbReference type="PANTHER" id="PTHR11260">
    <property type="entry name" value="GLUTATHIONE S-TRANSFERASE, GST, SUPERFAMILY, GST DOMAIN CONTAINING"/>
    <property type="match status" value="1"/>
</dbReference>
<dbReference type="PANTHER" id="PTHR11260:SF531">
    <property type="entry name" value="GLUTATHIONE S-TRANSFERASE"/>
    <property type="match status" value="1"/>
</dbReference>
<dbReference type="InterPro" id="IPR045074">
    <property type="entry name" value="GST_C_Tau"/>
</dbReference>
<reference evidence="7 8" key="1">
    <citation type="submission" date="2017-09" db="EMBL/GenBank/DDBJ databases">
        <authorList>
            <consortium name="International Durum Wheat Genome Sequencing Consortium (IDWGSC)"/>
            <person name="Milanesi L."/>
        </authorList>
    </citation>
    <scope>NUCLEOTIDE SEQUENCE [LARGE SCALE GENOMIC DNA]</scope>
    <source>
        <strain evidence="8">cv. Svevo</strain>
    </source>
</reference>
<keyword evidence="8" id="KW-1185">Reference proteome</keyword>
<accession>A0A9R1AL90</accession>